<feature type="domain" description="Reverse transcriptase" evidence="1">
    <location>
        <begin position="1"/>
        <end position="68"/>
    </location>
</feature>
<comment type="caution">
    <text evidence="2">The sequence shown here is derived from an EMBL/GenBank/DDBJ whole genome shotgun (WGS) entry which is preliminary data.</text>
</comment>
<evidence type="ECO:0000313" key="3">
    <source>
        <dbReference type="Proteomes" id="UP000029665"/>
    </source>
</evidence>
<name>A0A060SRA7_PYCCI</name>
<evidence type="ECO:0000313" key="2">
    <source>
        <dbReference type="EMBL" id="CDO74744.1"/>
    </source>
</evidence>
<protein>
    <recommendedName>
        <fullName evidence="1">Reverse transcriptase domain-containing protein</fullName>
    </recommendedName>
</protein>
<dbReference type="EMBL" id="CCBP010000213">
    <property type="protein sequence ID" value="CDO74744.1"/>
    <property type="molecule type" value="Genomic_DNA"/>
</dbReference>
<dbReference type="HOGENOM" id="CLU_001650_21_0_1"/>
<proteinExistence type="predicted"/>
<gene>
    <name evidence="2" type="ORF">BN946_scf184964.g2</name>
</gene>
<dbReference type="PANTHER" id="PTHR11439">
    <property type="entry name" value="GAG-POL-RELATED RETROTRANSPOSON"/>
    <property type="match status" value="1"/>
</dbReference>
<organism evidence="2 3">
    <name type="scientific">Pycnoporus cinnabarinus</name>
    <name type="common">Cinnabar-red polypore</name>
    <name type="synonym">Trametes cinnabarina</name>
    <dbReference type="NCBI Taxonomy" id="5643"/>
    <lineage>
        <taxon>Eukaryota</taxon>
        <taxon>Fungi</taxon>
        <taxon>Dikarya</taxon>
        <taxon>Basidiomycota</taxon>
        <taxon>Agaricomycotina</taxon>
        <taxon>Agaricomycetes</taxon>
        <taxon>Polyporales</taxon>
        <taxon>Polyporaceae</taxon>
        <taxon>Trametes</taxon>
    </lineage>
</organism>
<dbReference type="InterPro" id="IPR013103">
    <property type="entry name" value="RVT_2"/>
</dbReference>
<dbReference type="OMA" id="RRSIMSH"/>
<dbReference type="SUPFAM" id="SSF56672">
    <property type="entry name" value="DNA/RNA polymerases"/>
    <property type="match status" value="1"/>
</dbReference>
<accession>A0A060SRA7</accession>
<dbReference type="OrthoDB" id="2796844at2759"/>
<keyword evidence="3" id="KW-1185">Reference proteome</keyword>
<dbReference type="PROSITE" id="PS50878">
    <property type="entry name" value="RT_POL"/>
    <property type="match status" value="1"/>
</dbReference>
<dbReference type="InterPro" id="IPR043502">
    <property type="entry name" value="DNA/RNA_pol_sf"/>
</dbReference>
<reference evidence="2" key="1">
    <citation type="submission" date="2014-01" db="EMBL/GenBank/DDBJ databases">
        <title>The genome of the white-rot fungus Pycnoporus cinnabarinus: a basidiomycete model with a versatile arsenal for lignocellulosic biomass breakdown.</title>
        <authorList>
            <person name="Levasseur A."/>
            <person name="Lomascolo A."/>
            <person name="Ruiz-Duenas F.J."/>
            <person name="Uzan E."/>
            <person name="Piumi F."/>
            <person name="Kues U."/>
            <person name="Ram A.F.J."/>
            <person name="Murat C."/>
            <person name="Haon M."/>
            <person name="Benoit I."/>
            <person name="Arfi Y."/>
            <person name="Chevret D."/>
            <person name="Drula E."/>
            <person name="Kwon M.J."/>
            <person name="Gouret P."/>
            <person name="Lesage-Meessen L."/>
            <person name="Lombard V."/>
            <person name="Mariette J."/>
            <person name="Noirot C."/>
            <person name="Park J."/>
            <person name="Patyshakuliyeva A."/>
            <person name="Wieneger R.A.B."/>
            <person name="Wosten H.A.B."/>
            <person name="Martin F."/>
            <person name="Coutinho P.M."/>
            <person name="de Vries R."/>
            <person name="Martinez A.T."/>
            <person name="Klopp C."/>
            <person name="Pontarotti P."/>
            <person name="Henrissat B."/>
            <person name="Record E."/>
        </authorList>
    </citation>
    <scope>NUCLEOTIDE SEQUENCE [LARGE SCALE GENOMIC DNA]</scope>
    <source>
        <strain evidence="2">BRFM137</strain>
    </source>
</reference>
<dbReference type="InterPro" id="IPR000477">
    <property type="entry name" value="RT_dom"/>
</dbReference>
<dbReference type="CDD" id="cd09272">
    <property type="entry name" value="RNase_HI_RT_Ty1"/>
    <property type="match status" value="1"/>
</dbReference>
<sequence>MIVVLYVDDLLLLSDDRKHIKQIKDALKKQYKMTDLGVVKRFLGLRISCDRTIRCIEIDQEEYIQSVIERFDMADCKPAHTPLPAGAVLESSKQPKPASDSFCQRYQSLISSLLYTALGMRPDIDFAVNKLSKYNSNPSEAHWHYTKYVLRYLQGTKQLRLRYDGASNDGLLSYSDSDWAEDRDDRKSITGFVFLMAGGAISWASRCQQTISLSSTEAEYKAASDTCRQISWLRTFGDELRDDMSRPTPMCLDNQGSIFLGVNPVVDRHTKHIDIQHHYIHEQIELGKVKVFFVATEDQLADPLTKNVLFSIVEHFRDGVGLVDPTA</sequence>
<dbReference type="Pfam" id="PF07727">
    <property type="entry name" value="RVT_2"/>
    <property type="match status" value="1"/>
</dbReference>
<dbReference type="Proteomes" id="UP000029665">
    <property type="component" value="Unassembled WGS sequence"/>
</dbReference>
<evidence type="ECO:0000259" key="1">
    <source>
        <dbReference type="PROSITE" id="PS50878"/>
    </source>
</evidence>
<dbReference type="PANTHER" id="PTHR11439:SF467">
    <property type="entry name" value="INTEGRASE CATALYTIC DOMAIN-CONTAINING PROTEIN"/>
    <property type="match status" value="1"/>
</dbReference>
<dbReference type="STRING" id="5643.A0A060SRA7"/>
<dbReference type="AlphaFoldDB" id="A0A060SRA7"/>